<name>A0ABP1FST9_9CHLO</name>
<accession>A0ABP1FST9</accession>
<keyword evidence="2" id="KW-0812">Transmembrane</keyword>
<dbReference type="EMBL" id="CAXHTA020000007">
    <property type="protein sequence ID" value="CAL5222984.1"/>
    <property type="molecule type" value="Genomic_DNA"/>
</dbReference>
<protein>
    <submittedName>
        <fullName evidence="3">G5426 protein</fullName>
    </submittedName>
</protein>
<dbReference type="PANTHER" id="PTHR36771:SF2">
    <property type="entry name" value="POTASSIUM TRANSPORTER"/>
    <property type="match status" value="1"/>
</dbReference>
<feature type="transmembrane region" description="Helical" evidence="2">
    <location>
        <begin position="134"/>
        <end position="154"/>
    </location>
</feature>
<gene>
    <name evidence="3" type="primary">g5426</name>
    <name evidence="3" type="ORF">VP750_LOCUS4643</name>
</gene>
<feature type="region of interest" description="Disordered" evidence="1">
    <location>
        <begin position="76"/>
        <end position="95"/>
    </location>
</feature>
<evidence type="ECO:0000313" key="3">
    <source>
        <dbReference type="EMBL" id="CAL5222984.1"/>
    </source>
</evidence>
<sequence>MLPLSHSCKLGLAGTPLTAGPRSCHGRQAPISTQALFGKKTAKKEVKKEEKKEEKNWRGSVLSALDFAETRSQGDAKLLSSARGRKKGERLSEDEAKALRRKVGGTASNYFKEWVDVKGAYAEKGYVSKTELPAGLPFLLLVVLGLVGAAGYVVTQTNAPTASSDTSGATEQTRTYTREQREEFGLR</sequence>
<dbReference type="PANTHER" id="PTHR36771">
    <property type="entry name" value="POTASSIUM TRANSPORTER"/>
    <property type="match status" value="1"/>
</dbReference>
<feature type="compositionally biased region" description="Basic and acidic residues" evidence="1">
    <location>
        <begin position="43"/>
        <end position="57"/>
    </location>
</feature>
<keyword evidence="2" id="KW-0472">Membrane</keyword>
<keyword evidence="4" id="KW-1185">Reference proteome</keyword>
<comment type="caution">
    <text evidence="3">The sequence shown here is derived from an EMBL/GenBank/DDBJ whole genome shotgun (WGS) entry which is preliminary data.</text>
</comment>
<feature type="region of interest" description="Disordered" evidence="1">
    <location>
        <begin position="12"/>
        <end position="57"/>
    </location>
</feature>
<keyword evidence="2" id="KW-1133">Transmembrane helix</keyword>
<feature type="compositionally biased region" description="Polar residues" evidence="1">
    <location>
        <begin position="159"/>
        <end position="169"/>
    </location>
</feature>
<reference evidence="3 4" key="1">
    <citation type="submission" date="2024-06" db="EMBL/GenBank/DDBJ databases">
        <authorList>
            <person name="Kraege A."/>
            <person name="Thomma B."/>
        </authorList>
    </citation>
    <scope>NUCLEOTIDE SEQUENCE [LARGE SCALE GENOMIC DNA]</scope>
</reference>
<proteinExistence type="predicted"/>
<feature type="compositionally biased region" description="Basic and acidic residues" evidence="1">
    <location>
        <begin position="176"/>
        <end position="187"/>
    </location>
</feature>
<feature type="region of interest" description="Disordered" evidence="1">
    <location>
        <begin position="159"/>
        <end position="187"/>
    </location>
</feature>
<organism evidence="3 4">
    <name type="scientific">Coccomyxa viridis</name>
    <dbReference type="NCBI Taxonomy" id="1274662"/>
    <lineage>
        <taxon>Eukaryota</taxon>
        <taxon>Viridiplantae</taxon>
        <taxon>Chlorophyta</taxon>
        <taxon>core chlorophytes</taxon>
        <taxon>Trebouxiophyceae</taxon>
        <taxon>Trebouxiophyceae incertae sedis</taxon>
        <taxon>Coccomyxaceae</taxon>
        <taxon>Coccomyxa</taxon>
    </lineage>
</organism>
<dbReference type="Proteomes" id="UP001497392">
    <property type="component" value="Unassembled WGS sequence"/>
</dbReference>
<evidence type="ECO:0000313" key="4">
    <source>
        <dbReference type="Proteomes" id="UP001497392"/>
    </source>
</evidence>
<evidence type="ECO:0000256" key="2">
    <source>
        <dbReference type="SAM" id="Phobius"/>
    </source>
</evidence>
<evidence type="ECO:0000256" key="1">
    <source>
        <dbReference type="SAM" id="MobiDB-lite"/>
    </source>
</evidence>